<evidence type="ECO:0000259" key="6">
    <source>
        <dbReference type="PROSITE" id="PS50887"/>
    </source>
</evidence>
<feature type="transmembrane region" description="Helical" evidence="5">
    <location>
        <begin position="65"/>
        <end position="83"/>
    </location>
</feature>
<evidence type="ECO:0000256" key="5">
    <source>
        <dbReference type="SAM" id="Phobius"/>
    </source>
</evidence>
<dbReference type="InterPro" id="IPR000160">
    <property type="entry name" value="GGDEF_dom"/>
</dbReference>
<dbReference type="SMART" id="SM00267">
    <property type="entry name" value="GGDEF"/>
    <property type="match status" value="1"/>
</dbReference>
<dbReference type="GO" id="GO:0052621">
    <property type="term" value="F:diguanylate cyclase activity"/>
    <property type="evidence" value="ECO:0007669"/>
    <property type="project" value="UniProtKB-EC"/>
</dbReference>
<name>A0A2L1UM84_9GAMM</name>
<feature type="transmembrane region" description="Helical" evidence="5">
    <location>
        <begin position="89"/>
        <end position="115"/>
    </location>
</feature>
<dbReference type="PANTHER" id="PTHR45138">
    <property type="entry name" value="REGULATORY COMPONENTS OF SENSORY TRANSDUCTION SYSTEM"/>
    <property type="match status" value="1"/>
</dbReference>
<dbReference type="EMBL" id="CP019062">
    <property type="protein sequence ID" value="AVF34045.1"/>
    <property type="molecule type" value="Genomic_DNA"/>
</dbReference>
<dbReference type="Proteomes" id="UP000239197">
    <property type="component" value="Chromosome"/>
</dbReference>
<protein>
    <recommendedName>
        <fullName evidence="3">diguanylate cyclase</fullName>
        <ecNumber evidence="3">2.7.7.65</ecNumber>
    </recommendedName>
</protein>
<dbReference type="EC" id="2.7.7.65" evidence="3"/>
<evidence type="ECO:0000313" key="8">
    <source>
        <dbReference type="Proteomes" id="UP000239197"/>
    </source>
</evidence>
<reference evidence="8" key="1">
    <citation type="submission" date="2017-01" db="EMBL/GenBank/DDBJ databases">
        <title>Genome sequence of Rouxiella sp. ERMR1:05.</title>
        <authorList>
            <person name="Kumar R."/>
            <person name="Singh D."/>
            <person name="Kumar S."/>
        </authorList>
    </citation>
    <scope>NUCLEOTIDE SEQUENCE [LARGE SCALE GENOMIC DNA]</scope>
    <source>
        <strain evidence="8">ERMR1:05</strain>
    </source>
</reference>
<evidence type="ECO:0000256" key="2">
    <source>
        <dbReference type="ARBA" id="ARBA00004665"/>
    </source>
</evidence>
<evidence type="ECO:0000313" key="7">
    <source>
        <dbReference type="EMBL" id="AVF34045.1"/>
    </source>
</evidence>
<accession>A0A2L1UM84</accession>
<comment type="cofactor">
    <cofactor evidence="1">
        <name>Mg(2+)</name>
        <dbReference type="ChEBI" id="CHEBI:18420"/>
    </cofactor>
</comment>
<comment type="pathway">
    <text evidence="2">Purine metabolism; 3',5'-cyclic di-GMP biosynthesis.</text>
</comment>
<feature type="transmembrane region" description="Helical" evidence="5">
    <location>
        <begin position="39"/>
        <end position="58"/>
    </location>
</feature>
<keyword evidence="5" id="KW-0472">Membrane</keyword>
<dbReference type="Pfam" id="PF00990">
    <property type="entry name" value="GGDEF"/>
    <property type="match status" value="1"/>
</dbReference>
<sequence>MDFIELTFINTLVGICITYTCISIPLINYKSALSRHLSLKILLGIVLGMASIYLFHIGVQHNTSIYSVVISPITFGLIIFGYPTFFASLIVSTVFLFGASTFYDAFSLVYFVLLMVFHIKGKVGVRYVLYSYSVAQAFNLLIHINILNDNGYWELAIIKTIMSLLYISLVYVFLNNLINLSKRELFFKNASKIDPLTGVSNRRSIDDHIKYLGESYEENFCVLMLDIDNFKSLNDSFGHPFGDKVIKKIAQIVKDNVRANDFVGRYGGEEFIIFINANLQNAEKIAEKIRRIIQESNLKFDSNEVKVTASIGLAEHTLTQSVLETISCADNALYTAKTSGKNRTISQGETVS</sequence>
<proteinExistence type="predicted"/>
<organism evidence="7 8">
    <name type="scientific">Rahnella sikkimica</name>
    <dbReference type="NCBI Taxonomy" id="1805933"/>
    <lineage>
        <taxon>Bacteria</taxon>
        <taxon>Pseudomonadati</taxon>
        <taxon>Pseudomonadota</taxon>
        <taxon>Gammaproteobacteria</taxon>
        <taxon>Enterobacterales</taxon>
        <taxon>Yersiniaceae</taxon>
        <taxon>Rahnella</taxon>
    </lineage>
</organism>
<evidence type="ECO:0000256" key="3">
    <source>
        <dbReference type="ARBA" id="ARBA00012528"/>
    </source>
</evidence>
<dbReference type="CDD" id="cd01949">
    <property type="entry name" value="GGDEF"/>
    <property type="match status" value="1"/>
</dbReference>
<dbReference type="PANTHER" id="PTHR45138:SF9">
    <property type="entry name" value="DIGUANYLATE CYCLASE DGCM-RELATED"/>
    <property type="match status" value="1"/>
</dbReference>
<dbReference type="InterPro" id="IPR029787">
    <property type="entry name" value="Nucleotide_cyclase"/>
</dbReference>
<dbReference type="Gene3D" id="3.30.70.270">
    <property type="match status" value="1"/>
</dbReference>
<dbReference type="OrthoDB" id="9812260at2"/>
<keyword evidence="8" id="KW-1185">Reference proteome</keyword>
<feature type="domain" description="GGDEF" evidence="6">
    <location>
        <begin position="218"/>
        <end position="349"/>
    </location>
</feature>
<dbReference type="InterPro" id="IPR050469">
    <property type="entry name" value="Diguanylate_Cyclase"/>
</dbReference>
<dbReference type="SUPFAM" id="SSF55073">
    <property type="entry name" value="Nucleotide cyclase"/>
    <property type="match status" value="1"/>
</dbReference>
<dbReference type="InterPro" id="IPR043128">
    <property type="entry name" value="Rev_trsase/Diguanyl_cyclase"/>
</dbReference>
<dbReference type="NCBIfam" id="TIGR00254">
    <property type="entry name" value="GGDEF"/>
    <property type="match status" value="1"/>
</dbReference>
<evidence type="ECO:0000256" key="1">
    <source>
        <dbReference type="ARBA" id="ARBA00001946"/>
    </source>
</evidence>
<feature type="transmembrane region" description="Helical" evidence="5">
    <location>
        <begin position="7"/>
        <end position="27"/>
    </location>
</feature>
<keyword evidence="5" id="KW-1133">Transmembrane helix</keyword>
<dbReference type="AlphaFoldDB" id="A0A2L1UM84"/>
<feature type="transmembrane region" description="Helical" evidence="5">
    <location>
        <begin position="152"/>
        <end position="174"/>
    </location>
</feature>
<dbReference type="PROSITE" id="PS50887">
    <property type="entry name" value="GGDEF"/>
    <property type="match status" value="1"/>
</dbReference>
<dbReference type="KEGG" id="rox:BV494_03435"/>
<keyword evidence="5" id="KW-0812">Transmembrane</keyword>
<comment type="catalytic activity">
    <reaction evidence="4">
        <text>2 GTP = 3',3'-c-di-GMP + 2 diphosphate</text>
        <dbReference type="Rhea" id="RHEA:24898"/>
        <dbReference type="ChEBI" id="CHEBI:33019"/>
        <dbReference type="ChEBI" id="CHEBI:37565"/>
        <dbReference type="ChEBI" id="CHEBI:58805"/>
        <dbReference type="EC" id="2.7.7.65"/>
    </reaction>
</comment>
<evidence type="ECO:0000256" key="4">
    <source>
        <dbReference type="ARBA" id="ARBA00034247"/>
    </source>
</evidence>
<feature type="transmembrane region" description="Helical" evidence="5">
    <location>
        <begin position="127"/>
        <end position="146"/>
    </location>
</feature>
<gene>
    <name evidence="7" type="ORF">BV494_03435</name>
</gene>
<dbReference type="FunFam" id="3.30.70.270:FF:000001">
    <property type="entry name" value="Diguanylate cyclase domain protein"/>
    <property type="match status" value="1"/>
</dbReference>